<accession>A0A1S6KQL5</accession>
<sequence>MSEIAEKTFITHFAPLERICYRAPRVQGLTPDRHQIQMQLQFLRLGVTWLPPALAMAELEHLLKGYDADHCRLLENVLDTAHRHYLESCGPLKREGGRVGNRISGTRHDEAHLCVRFMSTRYELATELCAAYVCSRYAYG</sequence>
<reference evidence="1" key="1">
    <citation type="submission" date="2016-12" db="EMBL/GenBank/DDBJ databases">
        <title>Complete nucleotide sequences of two VIM-1-encoding plasmids from Klebsiella pneumoniae and Leclercia adecarboxylata isolates of Czech origin.</title>
        <authorList>
            <person name="Papagiannitsis C."/>
            <person name="Papousek I."/>
            <person name="Hrabak J."/>
            <person name="Dolejska M."/>
        </authorList>
    </citation>
    <scope>NUCLEOTIDE SEQUENCE</scope>
    <source>
        <plasmid evidence="1">pLec-476cz</plasmid>
    </source>
</reference>
<proteinExistence type="predicted"/>
<dbReference type="AlphaFoldDB" id="A0A1S6KQL5"/>
<keyword evidence="1" id="KW-0614">Plasmid</keyword>
<dbReference type="EMBL" id="KY320277">
    <property type="protein sequence ID" value="AQT23664.1"/>
    <property type="molecule type" value="Genomic_DNA"/>
</dbReference>
<organism evidence="1">
    <name type="scientific">Leclercia adecarboxylata</name>
    <dbReference type="NCBI Taxonomy" id="83655"/>
    <lineage>
        <taxon>Bacteria</taxon>
        <taxon>Pseudomonadati</taxon>
        <taxon>Pseudomonadota</taxon>
        <taxon>Gammaproteobacteria</taxon>
        <taxon>Enterobacterales</taxon>
        <taxon>Enterobacteriaceae</taxon>
        <taxon>Leclercia</taxon>
    </lineage>
</organism>
<evidence type="ECO:0000313" key="1">
    <source>
        <dbReference type="EMBL" id="AQT23664.1"/>
    </source>
</evidence>
<name>A0A1S6KQL5_9ENTR</name>
<geneLocation type="plasmid" evidence="1">
    <name>pLec-476cz</name>
</geneLocation>
<protein>
    <submittedName>
        <fullName evidence="1">Uncharacterized protein</fullName>
    </submittedName>
</protein>